<protein>
    <submittedName>
        <fullName evidence="2">Uncharacterized protein</fullName>
    </submittedName>
</protein>
<dbReference type="AlphaFoldDB" id="A0AAD9IXF3"/>
<dbReference type="Proteomes" id="UP001208570">
    <property type="component" value="Unassembled WGS sequence"/>
</dbReference>
<organism evidence="2 3">
    <name type="scientific">Paralvinella palmiformis</name>
    <dbReference type="NCBI Taxonomy" id="53620"/>
    <lineage>
        <taxon>Eukaryota</taxon>
        <taxon>Metazoa</taxon>
        <taxon>Spiralia</taxon>
        <taxon>Lophotrochozoa</taxon>
        <taxon>Annelida</taxon>
        <taxon>Polychaeta</taxon>
        <taxon>Sedentaria</taxon>
        <taxon>Canalipalpata</taxon>
        <taxon>Terebellida</taxon>
        <taxon>Terebelliformia</taxon>
        <taxon>Alvinellidae</taxon>
        <taxon>Paralvinella</taxon>
    </lineage>
</organism>
<gene>
    <name evidence="2" type="ORF">LSH36_963g00097</name>
</gene>
<keyword evidence="3" id="KW-1185">Reference proteome</keyword>
<name>A0AAD9IXF3_9ANNE</name>
<feature type="region of interest" description="Disordered" evidence="1">
    <location>
        <begin position="1"/>
        <end position="42"/>
    </location>
</feature>
<feature type="compositionally biased region" description="Polar residues" evidence="1">
    <location>
        <begin position="21"/>
        <end position="30"/>
    </location>
</feature>
<proteinExistence type="predicted"/>
<accession>A0AAD9IXF3</accession>
<evidence type="ECO:0000256" key="1">
    <source>
        <dbReference type="SAM" id="MobiDB-lite"/>
    </source>
</evidence>
<dbReference type="EMBL" id="JAODUP010000963">
    <property type="protein sequence ID" value="KAK2142382.1"/>
    <property type="molecule type" value="Genomic_DNA"/>
</dbReference>
<comment type="caution">
    <text evidence="2">The sequence shown here is derived from an EMBL/GenBank/DDBJ whole genome shotgun (WGS) entry which is preliminary data.</text>
</comment>
<evidence type="ECO:0000313" key="2">
    <source>
        <dbReference type="EMBL" id="KAK2142382.1"/>
    </source>
</evidence>
<reference evidence="2" key="1">
    <citation type="journal article" date="2023" name="Mol. Biol. Evol.">
        <title>Third-Generation Sequencing Reveals the Adaptive Role of the Epigenome in Three Deep-Sea Polychaetes.</title>
        <authorList>
            <person name="Perez M."/>
            <person name="Aroh O."/>
            <person name="Sun Y."/>
            <person name="Lan Y."/>
            <person name="Juniper S.K."/>
            <person name="Young C.R."/>
            <person name="Angers B."/>
            <person name="Qian P.Y."/>
        </authorList>
    </citation>
    <scope>NUCLEOTIDE SEQUENCE</scope>
    <source>
        <strain evidence="2">P08H-3</strain>
    </source>
</reference>
<evidence type="ECO:0000313" key="3">
    <source>
        <dbReference type="Proteomes" id="UP001208570"/>
    </source>
</evidence>
<sequence length="100" mass="11244">MARTPATPKPPSPSLYHEDVSSNNETQATPSAVKAHDETANISPNVWQKQALHDSRSTAMFVVRINSGHRLNGSTKRSIHVKTEERKVFICYTLDHHIRL</sequence>